<proteinExistence type="predicted"/>
<feature type="region of interest" description="Disordered" evidence="1">
    <location>
        <begin position="28"/>
        <end position="52"/>
    </location>
</feature>
<protein>
    <submittedName>
        <fullName evidence="2">Uncharacterized protein</fullName>
    </submittedName>
</protein>
<comment type="caution">
    <text evidence="2">The sequence shown here is derived from an EMBL/GenBank/DDBJ whole genome shotgun (WGS) entry which is preliminary data.</text>
</comment>
<evidence type="ECO:0000256" key="1">
    <source>
        <dbReference type="SAM" id="MobiDB-lite"/>
    </source>
</evidence>
<dbReference type="AlphaFoldDB" id="A0AAV4RCA9"/>
<reference evidence="2 3" key="1">
    <citation type="submission" date="2021-06" db="EMBL/GenBank/DDBJ databases">
        <title>Caerostris extrusa draft genome.</title>
        <authorList>
            <person name="Kono N."/>
            <person name="Arakawa K."/>
        </authorList>
    </citation>
    <scope>NUCLEOTIDE SEQUENCE [LARGE SCALE GENOMIC DNA]</scope>
</reference>
<organism evidence="2 3">
    <name type="scientific">Caerostris extrusa</name>
    <name type="common">Bark spider</name>
    <name type="synonym">Caerostris bankana</name>
    <dbReference type="NCBI Taxonomy" id="172846"/>
    <lineage>
        <taxon>Eukaryota</taxon>
        <taxon>Metazoa</taxon>
        <taxon>Ecdysozoa</taxon>
        <taxon>Arthropoda</taxon>
        <taxon>Chelicerata</taxon>
        <taxon>Arachnida</taxon>
        <taxon>Araneae</taxon>
        <taxon>Araneomorphae</taxon>
        <taxon>Entelegynae</taxon>
        <taxon>Araneoidea</taxon>
        <taxon>Araneidae</taxon>
        <taxon>Caerostris</taxon>
    </lineage>
</organism>
<keyword evidence="3" id="KW-1185">Reference proteome</keyword>
<dbReference type="EMBL" id="BPLR01007703">
    <property type="protein sequence ID" value="GIY18982.1"/>
    <property type="molecule type" value="Genomic_DNA"/>
</dbReference>
<gene>
    <name evidence="2" type="ORF">CEXT_681291</name>
</gene>
<sequence>MGMKSFTDEKTALAWAGCRKGNSTFFIASEATEENGTPAPSEPKPAGASAERHSFPAIRHAAFLEMIPSGKFTSN</sequence>
<name>A0AAV4RCA9_CAEEX</name>
<evidence type="ECO:0000313" key="3">
    <source>
        <dbReference type="Proteomes" id="UP001054945"/>
    </source>
</evidence>
<dbReference type="Proteomes" id="UP001054945">
    <property type="component" value="Unassembled WGS sequence"/>
</dbReference>
<evidence type="ECO:0000313" key="2">
    <source>
        <dbReference type="EMBL" id="GIY18982.1"/>
    </source>
</evidence>
<accession>A0AAV4RCA9</accession>